<dbReference type="SMART" id="SM00388">
    <property type="entry name" value="HisKA"/>
    <property type="match status" value="1"/>
</dbReference>
<dbReference type="Gene3D" id="1.10.287.130">
    <property type="match status" value="1"/>
</dbReference>
<dbReference type="Pfam" id="PF00512">
    <property type="entry name" value="HisKA"/>
    <property type="match status" value="1"/>
</dbReference>
<feature type="domain" description="HPt" evidence="20">
    <location>
        <begin position="719"/>
        <end position="814"/>
    </location>
</feature>
<dbReference type="Gene3D" id="6.10.340.10">
    <property type="match status" value="1"/>
</dbReference>
<dbReference type="AlphaFoldDB" id="A0A1S7LJK7"/>
<dbReference type="InterPro" id="IPR005467">
    <property type="entry name" value="His_kinase_dom"/>
</dbReference>
<dbReference type="SUPFAM" id="SSF158472">
    <property type="entry name" value="HAMP domain-like"/>
    <property type="match status" value="1"/>
</dbReference>
<dbReference type="SUPFAM" id="SSF55874">
    <property type="entry name" value="ATPase domain of HSP90 chaperone/DNA topoisomerase II/histidine kinase"/>
    <property type="match status" value="1"/>
</dbReference>
<dbReference type="CDD" id="cd16922">
    <property type="entry name" value="HATPase_EvgS-ArcB-TorS-like"/>
    <property type="match status" value="1"/>
</dbReference>
<dbReference type="Pfam" id="PF00672">
    <property type="entry name" value="HAMP"/>
    <property type="match status" value="1"/>
</dbReference>
<dbReference type="CDD" id="cd00088">
    <property type="entry name" value="HPT"/>
    <property type="match status" value="1"/>
</dbReference>
<dbReference type="InterPro" id="IPR036641">
    <property type="entry name" value="HPT_dom_sf"/>
</dbReference>
<dbReference type="CDD" id="cd17546">
    <property type="entry name" value="REC_hyHK_CKI1_RcsC-like"/>
    <property type="match status" value="1"/>
</dbReference>
<feature type="modified residue" description="4-aspartylphosphate" evidence="15">
    <location>
        <position position="603"/>
    </location>
</feature>
<dbReference type="SMART" id="SM00387">
    <property type="entry name" value="HATPase_c"/>
    <property type="match status" value="1"/>
</dbReference>
<sequence length="816" mass="90853">MKIKTFSQLTLSQKLHHLVFKTTTLALIFSSVIFVAASIYTHKEQLQERTSVLMRVIATNSSAALMFDDADTAKMVLSALQAEARILAAELYNKSGQLIASYTQHEYQIDTSPEMAAHITDTQHSHTGQTLFETHFSLKQMNMHGPIIFDGELIGFLSLTANLIPLYYFLLSFLAVTLAVMLATIALAVLLSRNHQQQLIAPILSLSKGIETVSDTKNFSIRVEQQSQDEIGDLVEGFNFMMGQINLRDLELRKHHKELENTVAERTRELTQLNLELKDVAHEALLSKQIAEEANLAKSDFLAKMSHEIRTPINGILGMTELMLTQKASLSDTHTHYADTILRSGRLLLTIINDILDFSKIEAGKLTVECRPFDLGRLLNEISDLFKERLQSSHLNFELNIDQGLPKYFNGDPNRINQILINLVGNAIKFTEQGSIIVRVATVKPHKSHPLIRFEVQDTGIGIPVKVKETIFSAFNQADDSITRRFGGTGLGLTICSGLVERMHGHIGVESEEGQGSRFWFTLPLEMATESQAQEITTATRDEETSSYPQYPARILLVEDNLVNQEVASGSLALFGCEVTKANHGQEAVDCIQQQRFDLVFMDCGMPVMDGFEATRQIRCHEQQESLAPTPIIALTAHAISGTREACQDAGMDDYLTKPFNLQEIGEALRNWLPTHMIATHKANVEPIQTAAAAEIENPNCLLDAEVIGRLQMIGKQSRQDILGKMVQHYLSQLPTQMATIQEHAQGSALEQVWVTAHSLKSASANLGLSHLADLFKQLEHQAKQEEPVDALIAEIHSELPKYKDALSQLLENSVH</sequence>
<dbReference type="InterPro" id="IPR003661">
    <property type="entry name" value="HisK_dim/P_dom"/>
</dbReference>
<evidence type="ECO:0000256" key="5">
    <source>
        <dbReference type="ARBA" id="ARBA00022553"/>
    </source>
</evidence>
<dbReference type="Pfam" id="PF02518">
    <property type="entry name" value="HATPase_c"/>
    <property type="match status" value="1"/>
</dbReference>
<accession>A0A1S7LJK7</accession>
<evidence type="ECO:0000313" key="21">
    <source>
        <dbReference type="EMBL" id="CRH05986.1"/>
    </source>
</evidence>
<dbReference type="PROSITE" id="PS50885">
    <property type="entry name" value="HAMP"/>
    <property type="match status" value="1"/>
</dbReference>
<keyword evidence="8" id="KW-0547">Nucleotide-binding</keyword>
<dbReference type="InterPro" id="IPR036097">
    <property type="entry name" value="HisK_dim/P_sf"/>
</dbReference>
<dbReference type="PROSITE" id="PS50894">
    <property type="entry name" value="HPT"/>
    <property type="match status" value="1"/>
</dbReference>
<comment type="subcellular location">
    <subcellularLocation>
        <location evidence="2">Cell membrane</location>
        <topology evidence="2">Multi-pass membrane protein</topology>
    </subcellularLocation>
</comment>
<evidence type="ECO:0000259" key="20">
    <source>
        <dbReference type="PROSITE" id="PS50894"/>
    </source>
</evidence>
<dbReference type="GO" id="GO:0005886">
    <property type="term" value="C:plasma membrane"/>
    <property type="evidence" value="ECO:0007669"/>
    <property type="project" value="UniProtKB-SubCell"/>
</dbReference>
<keyword evidence="5 15" id="KW-0597">Phosphoprotein</keyword>
<dbReference type="FunFam" id="3.30.565.10:FF:000010">
    <property type="entry name" value="Sensor histidine kinase RcsC"/>
    <property type="match status" value="1"/>
</dbReference>
<keyword evidence="9 21" id="KW-0418">Kinase</keyword>
<dbReference type="SUPFAM" id="SSF47384">
    <property type="entry name" value="Homodimeric domain of signal transducing histidine kinase"/>
    <property type="match status" value="1"/>
</dbReference>
<dbReference type="PROSITE" id="PS50110">
    <property type="entry name" value="RESPONSE_REGULATORY"/>
    <property type="match status" value="1"/>
</dbReference>
<comment type="catalytic activity">
    <reaction evidence="1">
        <text>ATP + protein L-histidine = ADP + protein N-phospho-L-histidine.</text>
        <dbReference type="EC" id="2.7.13.3"/>
    </reaction>
</comment>
<evidence type="ECO:0000256" key="1">
    <source>
        <dbReference type="ARBA" id="ARBA00000085"/>
    </source>
</evidence>
<evidence type="ECO:0000256" key="6">
    <source>
        <dbReference type="ARBA" id="ARBA00022679"/>
    </source>
</evidence>
<evidence type="ECO:0000256" key="14">
    <source>
        <dbReference type="PROSITE-ProRule" id="PRU00110"/>
    </source>
</evidence>
<evidence type="ECO:0000259" key="19">
    <source>
        <dbReference type="PROSITE" id="PS50885"/>
    </source>
</evidence>
<keyword evidence="11 16" id="KW-1133">Transmembrane helix</keyword>
<evidence type="ECO:0000256" key="2">
    <source>
        <dbReference type="ARBA" id="ARBA00004651"/>
    </source>
</evidence>
<dbReference type="InterPro" id="IPR003594">
    <property type="entry name" value="HATPase_dom"/>
</dbReference>
<feature type="modified residue" description="Phosphohistidine" evidence="14">
    <location>
        <position position="758"/>
    </location>
</feature>
<evidence type="ECO:0000256" key="12">
    <source>
        <dbReference type="ARBA" id="ARBA00023012"/>
    </source>
</evidence>
<keyword evidence="6 21" id="KW-0808">Transferase</keyword>
<dbReference type="InterPro" id="IPR036890">
    <property type="entry name" value="HATPase_C_sf"/>
</dbReference>
<dbReference type="CDD" id="cd00082">
    <property type="entry name" value="HisKA"/>
    <property type="match status" value="1"/>
</dbReference>
<proteinExistence type="predicted"/>
<evidence type="ECO:0000256" key="10">
    <source>
        <dbReference type="ARBA" id="ARBA00022840"/>
    </source>
</evidence>
<dbReference type="PANTHER" id="PTHR45339:SF1">
    <property type="entry name" value="HYBRID SIGNAL TRANSDUCTION HISTIDINE KINASE J"/>
    <property type="match status" value="1"/>
</dbReference>
<feature type="domain" description="Histidine kinase" evidence="17">
    <location>
        <begin position="304"/>
        <end position="527"/>
    </location>
</feature>
<dbReference type="SUPFAM" id="SSF52172">
    <property type="entry name" value="CheY-like"/>
    <property type="match status" value="1"/>
</dbReference>
<dbReference type="InterPro" id="IPR011006">
    <property type="entry name" value="CheY-like_superfamily"/>
</dbReference>
<keyword evidence="10" id="KW-0067">ATP-binding</keyword>
<evidence type="ECO:0000256" key="16">
    <source>
        <dbReference type="SAM" id="Phobius"/>
    </source>
</evidence>
<feature type="transmembrane region" description="Helical" evidence="16">
    <location>
        <begin position="20"/>
        <end position="40"/>
    </location>
</feature>
<dbReference type="Gene3D" id="3.30.565.10">
    <property type="entry name" value="Histidine kinase-like ATPase, C-terminal domain"/>
    <property type="match status" value="1"/>
</dbReference>
<dbReference type="PANTHER" id="PTHR45339">
    <property type="entry name" value="HYBRID SIGNAL TRANSDUCTION HISTIDINE KINASE J"/>
    <property type="match status" value="1"/>
</dbReference>
<evidence type="ECO:0000256" key="15">
    <source>
        <dbReference type="PROSITE-ProRule" id="PRU00169"/>
    </source>
</evidence>
<keyword evidence="13 16" id="KW-0472">Membrane</keyword>
<dbReference type="EC" id="2.7.13.3" evidence="3"/>
<feature type="domain" description="Response regulatory" evidence="18">
    <location>
        <begin position="554"/>
        <end position="673"/>
    </location>
</feature>
<evidence type="ECO:0000256" key="3">
    <source>
        <dbReference type="ARBA" id="ARBA00012438"/>
    </source>
</evidence>
<dbReference type="PRINTS" id="PR00344">
    <property type="entry name" value="BCTRLSENSOR"/>
</dbReference>
<keyword evidence="4" id="KW-1003">Cell membrane</keyword>
<dbReference type="Pfam" id="PF17152">
    <property type="entry name" value="CHASE8"/>
    <property type="match status" value="1"/>
</dbReference>
<dbReference type="SMART" id="SM00304">
    <property type="entry name" value="HAMP"/>
    <property type="match status" value="1"/>
</dbReference>
<dbReference type="GO" id="GO:0005524">
    <property type="term" value="F:ATP binding"/>
    <property type="evidence" value="ECO:0007669"/>
    <property type="project" value="UniProtKB-KW"/>
</dbReference>
<feature type="transmembrane region" description="Helical" evidence="16">
    <location>
        <begin position="166"/>
        <end position="191"/>
    </location>
</feature>
<organism evidence="21">
    <name type="scientific">Magnetococcus massalia (strain MO-1)</name>
    <dbReference type="NCBI Taxonomy" id="451514"/>
    <lineage>
        <taxon>Bacteria</taxon>
        <taxon>Pseudomonadati</taxon>
        <taxon>Pseudomonadota</taxon>
        <taxon>Magnetococcia</taxon>
        <taxon>Magnetococcales</taxon>
        <taxon>Magnetococcaceae</taxon>
        <taxon>Magnetococcus</taxon>
    </lineage>
</organism>
<dbReference type="SMART" id="SM00448">
    <property type="entry name" value="REC"/>
    <property type="match status" value="1"/>
</dbReference>
<feature type="domain" description="HAMP" evidence="19">
    <location>
        <begin position="197"/>
        <end position="250"/>
    </location>
</feature>
<dbReference type="Gene3D" id="1.20.120.160">
    <property type="entry name" value="HPT domain"/>
    <property type="match status" value="1"/>
</dbReference>
<dbReference type="CDD" id="cd06225">
    <property type="entry name" value="HAMP"/>
    <property type="match status" value="1"/>
</dbReference>
<evidence type="ECO:0000259" key="17">
    <source>
        <dbReference type="PROSITE" id="PS50109"/>
    </source>
</evidence>
<dbReference type="GO" id="GO:0000155">
    <property type="term" value="F:phosphorelay sensor kinase activity"/>
    <property type="evidence" value="ECO:0007669"/>
    <property type="project" value="InterPro"/>
</dbReference>
<evidence type="ECO:0000256" key="13">
    <source>
        <dbReference type="ARBA" id="ARBA00023136"/>
    </source>
</evidence>
<dbReference type="InterPro" id="IPR003660">
    <property type="entry name" value="HAMP_dom"/>
</dbReference>
<dbReference type="Pfam" id="PF01627">
    <property type="entry name" value="Hpt"/>
    <property type="match status" value="1"/>
</dbReference>
<dbReference type="FunFam" id="1.10.287.130:FF:000004">
    <property type="entry name" value="Ethylene receptor 1"/>
    <property type="match status" value="1"/>
</dbReference>
<evidence type="ECO:0000256" key="8">
    <source>
        <dbReference type="ARBA" id="ARBA00022741"/>
    </source>
</evidence>
<evidence type="ECO:0000256" key="11">
    <source>
        <dbReference type="ARBA" id="ARBA00022989"/>
    </source>
</evidence>
<dbReference type="EMBL" id="LO017727">
    <property type="protein sequence ID" value="CRH05986.1"/>
    <property type="molecule type" value="Genomic_DNA"/>
</dbReference>
<evidence type="ECO:0000256" key="7">
    <source>
        <dbReference type="ARBA" id="ARBA00022692"/>
    </source>
</evidence>
<evidence type="ECO:0000259" key="18">
    <source>
        <dbReference type="PROSITE" id="PS50110"/>
    </source>
</evidence>
<keyword evidence="7 16" id="KW-0812">Transmembrane</keyword>
<protein>
    <recommendedName>
        <fullName evidence="3">histidine kinase</fullName>
        <ecNumber evidence="3">2.7.13.3</ecNumber>
    </recommendedName>
</protein>
<gene>
    <name evidence="21" type="ORF">MAGMO_1809</name>
</gene>
<name>A0A1S7LJK7_MAGMO</name>
<dbReference type="SUPFAM" id="SSF47226">
    <property type="entry name" value="Histidine-containing phosphotransfer domain, HPT domain"/>
    <property type="match status" value="1"/>
</dbReference>
<dbReference type="InterPro" id="IPR008207">
    <property type="entry name" value="Sig_transdc_His_kin_Hpt_dom"/>
</dbReference>
<dbReference type="InterPro" id="IPR004358">
    <property type="entry name" value="Sig_transdc_His_kin-like_C"/>
</dbReference>
<dbReference type="InterPro" id="IPR001789">
    <property type="entry name" value="Sig_transdc_resp-reg_receiver"/>
</dbReference>
<reference evidence="21" key="1">
    <citation type="submission" date="2015-04" db="EMBL/GenBank/DDBJ databases">
        <authorList>
            <person name="Syromyatnikov M.Y."/>
            <person name="Popov V.N."/>
        </authorList>
    </citation>
    <scope>NUCLEOTIDE SEQUENCE</scope>
    <source>
        <strain evidence="21">MO-1</strain>
    </source>
</reference>
<dbReference type="PROSITE" id="PS50109">
    <property type="entry name" value="HIS_KIN"/>
    <property type="match status" value="1"/>
</dbReference>
<keyword evidence="12" id="KW-0902">Two-component regulatory system</keyword>
<dbReference type="InterPro" id="IPR033417">
    <property type="entry name" value="CHASE8"/>
</dbReference>
<dbReference type="Pfam" id="PF00072">
    <property type="entry name" value="Response_reg"/>
    <property type="match status" value="1"/>
</dbReference>
<evidence type="ECO:0000256" key="9">
    <source>
        <dbReference type="ARBA" id="ARBA00022777"/>
    </source>
</evidence>
<dbReference type="Gene3D" id="3.40.50.2300">
    <property type="match status" value="1"/>
</dbReference>
<evidence type="ECO:0000256" key="4">
    <source>
        <dbReference type="ARBA" id="ARBA00022475"/>
    </source>
</evidence>